<keyword evidence="4 13" id="KW-0479">Metal-binding</keyword>
<keyword evidence="3 13" id="KW-0540">Nuclease</keyword>
<dbReference type="GO" id="GO:0048476">
    <property type="term" value="C:Holliday junction resolvase complex"/>
    <property type="evidence" value="ECO:0007669"/>
    <property type="project" value="UniProtKB-UniRule"/>
</dbReference>
<dbReference type="SUPFAM" id="SSF53098">
    <property type="entry name" value="Ribonuclease H-like"/>
    <property type="match status" value="1"/>
</dbReference>
<dbReference type="GO" id="GO:0008821">
    <property type="term" value="F:crossover junction DNA endonuclease activity"/>
    <property type="evidence" value="ECO:0007669"/>
    <property type="project" value="UniProtKB-UniRule"/>
</dbReference>
<dbReference type="RefSeq" id="WP_126342040.1">
    <property type="nucleotide sequence ID" value="NZ_CP041698.1"/>
</dbReference>
<protein>
    <recommendedName>
        <fullName evidence="13 14">Crossover junction endodeoxyribonuclease RuvC</fullName>
        <ecNumber evidence="13 14">3.1.21.10</ecNumber>
    </recommendedName>
    <alternativeName>
        <fullName evidence="13">Holliday junction nuclease RuvC</fullName>
    </alternativeName>
    <alternativeName>
        <fullName evidence="13">Holliday junction resolvase RuvC</fullName>
    </alternativeName>
</protein>
<dbReference type="InterPro" id="IPR002176">
    <property type="entry name" value="X-over_junc_endoDNase_RuvC"/>
</dbReference>
<evidence type="ECO:0000256" key="1">
    <source>
        <dbReference type="ARBA" id="ARBA00009518"/>
    </source>
</evidence>
<comment type="function">
    <text evidence="13">The RuvA-RuvB-RuvC complex processes Holliday junction (HJ) DNA during genetic recombination and DNA repair. Endonuclease that resolves HJ intermediates. Cleaves cruciform DNA by making single-stranded nicks across the HJ at symmetrical positions within the homologous arms, yielding a 5'-phosphate and a 3'-hydroxyl group; requires a central core of homology in the junction. The consensus cleavage sequence is 5'-(A/T)TT(C/G)-3'. Cleavage occurs on the 3'-side of the TT dinucleotide at the point of strand exchange. HJ branch migration catalyzed by RuvA-RuvB allows RuvC to scan DNA until it finds its consensus sequence, where it cleaves and resolves the cruciform DNA.</text>
</comment>
<sequence length="189" mass="19925">MVVLGIDPGSLATGYGVVSGDGRESFRALSCGLIRLHPRKSHAVRVGEIYRELSELIGELKPDRVAIETAFVGKNVQSALKLGQVRGAIMALSFNSGVPIFEYAPREVKSAVTGRGGAAKEQVAFMVASMLSLSSVPKPFDVTDALGVALCDLLRCGGGQKERQTDMKGSGGGLCSWGDFVRASPDRVL</sequence>
<keyword evidence="2 13" id="KW-0963">Cytoplasm</keyword>
<evidence type="ECO:0000313" key="17">
    <source>
        <dbReference type="EMBL" id="RTY39160.1"/>
    </source>
</evidence>
<evidence type="ECO:0000256" key="3">
    <source>
        <dbReference type="ARBA" id="ARBA00022722"/>
    </source>
</evidence>
<comment type="subunit">
    <text evidence="13">Homodimer which binds Holliday junction (HJ) DNA. The HJ becomes 2-fold symmetrical on binding to RuvC with unstacked arms; it has a different conformation from HJ DNA in complex with RuvA. In the full resolvosome a probable DNA-RuvA(4)-RuvB(12)-RuvC(2) complex forms which resolves the HJ.</text>
</comment>
<evidence type="ECO:0000313" key="15">
    <source>
        <dbReference type="EMBL" id="KAA6233054.1"/>
    </source>
</evidence>
<evidence type="ECO:0000256" key="5">
    <source>
        <dbReference type="ARBA" id="ARBA00022759"/>
    </source>
</evidence>
<evidence type="ECO:0000313" key="20">
    <source>
        <dbReference type="Proteomes" id="UP000489351"/>
    </source>
</evidence>
<keyword evidence="11 13" id="KW-0234">DNA repair</keyword>
<keyword evidence="6 13" id="KW-0227">DNA damage</keyword>
<reference evidence="16 20" key="3">
    <citation type="submission" date="2019-11" db="EMBL/GenBank/DDBJ databases">
        <title>Green- and brown-colored morphotypes of Chlorobia in the stratified aquatic ecosystems of Kandalaksha Gulf (White Sea): A model for study of the accessory genome evolution.</title>
        <authorList>
            <person name="Grouzdev D.S."/>
        </authorList>
    </citation>
    <scope>NUCLEOTIDE SEQUENCE [LARGE SCALE GENOMIC DNA]</scope>
    <source>
        <strain evidence="16 20">ZM</strain>
    </source>
</reference>
<dbReference type="PANTHER" id="PTHR30194">
    <property type="entry name" value="CROSSOVER JUNCTION ENDODEOXYRIBONUCLEASE RUVC"/>
    <property type="match status" value="1"/>
</dbReference>
<comment type="caution">
    <text evidence="17">The sequence shown here is derived from an EMBL/GenBank/DDBJ whole genome shotgun (WGS) entry which is preliminary data.</text>
</comment>
<dbReference type="PANTHER" id="PTHR30194:SF3">
    <property type="entry name" value="CROSSOVER JUNCTION ENDODEOXYRIBONUCLEASE RUVC"/>
    <property type="match status" value="1"/>
</dbReference>
<comment type="catalytic activity">
    <reaction evidence="12 13">
        <text>Endonucleolytic cleavage at a junction such as a reciprocal single-stranded crossover between two homologous DNA duplexes (Holliday junction).</text>
        <dbReference type="EC" id="3.1.21.10"/>
    </reaction>
</comment>
<dbReference type="NCBIfam" id="TIGR00228">
    <property type="entry name" value="ruvC"/>
    <property type="match status" value="1"/>
</dbReference>
<feature type="active site" evidence="13">
    <location>
        <position position="68"/>
    </location>
</feature>
<keyword evidence="8 13" id="KW-0460">Magnesium</keyword>
<dbReference type="InterPro" id="IPR036397">
    <property type="entry name" value="RNaseH_sf"/>
</dbReference>
<feature type="binding site" evidence="13">
    <location>
        <position position="68"/>
    </location>
    <ligand>
        <name>Mg(2+)</name>
        <dbReference type="ChEBI" id="CHEBI:18420"/>
        <label>2</label>
    </ligand>
</feature>
<evidence type="ECO:0000313" key="16">
    <source>
        <dbReference type="EMBL" id="MWV53634.1"/>
    </source>
</evidence>
<evidence type="ECO:0000313" key="19">
    <source>
        <dbReference type="Proteomes" id="UP000327458"/>
    </source>
</evidence>
<evidence type="ECO:0000256" key="14">
    <source>
        <dbReference type="NCBIfam" id="TIGR00228"/>
    </source>
</evidence>
<evidence type="ECO:0000256" key="13">
    <source>
        <dbReference type="HAMAP-Rule" id="MF_00034"/>
    </source>
</evidence>
<reference evidence="15 19" key="2">
    <citation type="submission" date="2019-07" db="EMBL/GenBank/DDBJ databases">
        <title>Draft genome Sequence of Chlorobium phaeovibrioides sp. strain PhvTcv-s14, from the Phylum Chlorobi.</title>
        <authorList>
            <person name="Babenko V."/>
            <person name="Boldyreva D."/>
            <person name="Kanygina A."/>
            <person name="Selezneva O."/>
            <person name="Akopiyan T."/>
            <person name="Lunina O."/>
        </authorList>
    </citation>
    <scope>NUCLEOTIDE SEQUENCE [LARGE SCALE GENOMIC DNA]</scope>
    <source>
        <strain evidence="15 19">GrTcv12</strain>
    </source>
</reference>
<keyword evidence="10 13" id="KW-0233">DNA recombination</keyword>
<dbReference type="EMBL" id="VMRG01000001">
    <property type="protein sequence ID" value="KAA6233054.1"/>
    <property type="molecule type" value="Genomic_DNA"/>
</dbReference>
<dbReference type="InterPro" id="IPR012337">
    <property type="entry name" value="RNaseH-like_sf"/>
</dbReference>
<dbReference type="Proteomes" id="UP000489351">
    <property type="component" value="Unassembled WGS sequence"/>
</dbReference>
<dbReference type="GO" id="GO:0003677">
    <property type="term" value="F:DNA binding"/>
    <property type="evidence" value="ECO:0007669"/>
    <property type="project" value="UniProtKB-KW"/>
</dbReference>
<dbReference type="EC" id="3.1.21.10" evidence="13 14"/>
<dbReference type="CDD" id="cd16962">
    <property type="entry name" value="RuvC"/>
    <property type="match status" value="1"/>
</dbReference>
<evidence type="ECO:0000256" key="7">
    <source>
        <dbReference type="ARBA" id="ARBA00022801"/>
    </source>
</evidence>
<feature type="active site" evidence="13">
    <location>
        <position position="141"/>
    </location>
</feature>
<gene>
    <name evidence="13 17" type="primary">ruvC</name>
    <name evidence="17" type="ORF">EKD02_03445</name>
    <name evidence="15" type="ORF">FP507_08350</name>
    <name evidence="16" type="ORF">GJ685_00970</name>
</gene>
<dbReference type="GO" id="GO:0005737">
    <property type="term" value="C:cytoplasm"/>
    <property type="evidence" value="ECO:0007669"/>
    <property type="project" value="UniProtKB-SubCell"/>
</dbReference>
<dbReference type="EMBL" id="WUBZ01000002">
    <property type="protein sequence ID" value="MWV53634.1"/>
    <property type="molecule type" value="Genomic_DNA"/>
</dbReference>
<dbReference type="Pfam" id="PF02075">
    <property type="entry name" value="RuvC"/>
    <property type="match status" value="1"/>
</dbReference>
<evidence type="ECO:0000256" key="10">
    <source>
        <dbReference type="ARBA" id="ARBA00023172"/>
    </source>
</evidence>
<accession>A0A3S0NB29</accession>
<dbReference type="PROSITE" id="PS01321">
    <property type="entry name" value="RUVC"/>
    <property type="match status" value="1"/>
</dbReference>
<evidence type="ECO:0000256" key="6">
    <source>
        <dbReference type="ARBA" id="ARBA00022763"/>
    </source>
</evidence>
<comment type="similarity">
    <text evidence="1 13">Belongs to the RuvC family.</text>
</comment>
<dbReference type="HAMAP" id="MF_00034">
    <property type="entry name" value="RuvC"/>
    <property type="match status" value="1"/>
</dbReference>
<keyword evidence="20" id="KW-1185">Reference proteome</keyword>
<comment type="subcellular location">
    <subcellularLocation>
        <location evidence="13">Cytoplasm</location>
    </subcellularLocation>
</comment>
<dbReference type="AlphaFoldDB" id="A0A3S0NB29"/>
<comment type="cofactor">
    <cofactor evidence="13">
        <name>Mg(2+)</name>
        <dbReference type="ChEBI" id="CHEBI:18420"/>
    </cofactor>
    <text evidence="13">Binds 2 Mg(2+) ion per subunit.</text>
</comment>
<dbReference type="GO" id="GO:0000287">
    <property type="term" value="F:magnesium ion binding"/>
    <property type="evidence" value="ECO:0007669"/>
    <property type="project" value="UniProtKB-UniRule"/>
</dbReference>
<keyword evidence="5 13" id="KW-0255">Endonuclease</keyword>
<reference evidence="17 18" key="1">
    <citation type="submission" date="2018-12" db="EMBL/GenBank/DDBJ databases">
        <authorList>
            <person name="Lunina O.N."/>
            <person name="Grouzdev D.S."/>
            <person name="Gorlenko V.M."/>
            <person name="Savvichev A.S."/>
        </authorList>
    </citation>
    <scope>NUCLEOTIDE SEQUENCE [LARGE SCALE GENOMIC DNA]</scope>
    <source>
        <strain evidence="17 18">BrKhr-17</strain>
    </source>
</reference>
<evidence type="ECO:0000313" key="18">
    <source>
        <dbReference type="Proteomes" id="UP000279908"/>
    </source>
</evidence>
<dbReference type="InterPro" id="IPR020563">
    <property type="entry name" value="X-over_junc_endoDNase_Mg_BS"/>
</dbReference>
<organism evidence="17 18">
    <name type="scientific">Chlorobium phaeovibrioides</name>
    <dbReference type="NCBI Taxonomy" id="1094"/>
    <lineage>
        <taxon>Bacteria</taxon>
        <taxon>Pseudomonadati</taxon>
        <taxon>Chlorobiota</taxon>
        <taxon>Chlorobiia</taxon>
        <taxon>Chlorobiales</taxon>
        <taxon>Chlorobiaceae</taxon>
        <taxon>Chlorobium/Pelodictyon group</taxon>
        <taxon>Chlorobium</taxon>
    </lineage>
</organism>
<keyword evidence="7 13" id="KW-0378">Hydrolase</keyword>
<evidence type="ECO:0000256" key="8">
    <source>
        <dbReference type="ARBA" id="ARBA00022842"/>
    </source>
</evidence>
<feature type="binding site" evidence="13">
    <location>
        <position position="141"/>
    </location>
    <ligand>
        <name>Mg(2+)</name>
        <dbReference type="ChEBI" id="CHEBI:18420"/>
        <label>1</label>
    </ligand>
</feature>
<evidence type="ECO:0000256" key="11">
    <source>
        <dbReference type="ARBA" id="ARBA00023204"/>
    </source>
</evidence>
<dbReference type="GO" id="GO:0006310">
    <property type="term" value="P:DNA recombination"/>
    <property type="evidence" value="ECO:0007669"/>
    <property type="project" value="UniProtKB-UniRule"/>
</dbReference>
<evidence type="ECO:0000256" key="4">
    <source>
        <dbReference type="ARBA" id="ARBA00022723"/>
    </source>
</evidence>
<evidence type="ECO:0000256" key="9">
    <source>
        <dbReference type="ARBA" id="ARBA00023125"/>
    </source>
</evidence>
<dbReference type="PRINTS" id="PR00696">
    <property type="entry name" value="RSOLVASERUVC"/>
</dbReference>
<dbReference type="FunFam" id="3.30.420.10:FF:000002">
    <property type="entry name" value="Crossover junction endodeoxyribonuclease RuvC"/>
    <property type="match status" value="1"/>
</dbReference>
<name>A0A3S0NB29_CHLPH</name>
<dbReference type="Proteomes" id="UP000327458">
    <property type="component" value="Unassembled WGS sequence"/>
</dbReference>
<evidence type="ECO:0000256" key="2">
    <source>
        <dbReference type="ARBA" id="ARBA00022490"/>
    </source>
</evidence>
<feature type="active site" evidence="13">
    <location>
        <position position="7"/>
    </location>
</feature>
<dbReference type="Proteomes" id="UP000279908">
    <property type="component" value="Unassembled WGS sequence"/>
</dbReference>
<dbReference type="GO" id="GO:0006281">
    <property type="term" value="P:DNA repair"/>
    <property type="evidence" value="ECO:0007669"/>
    <property type="project" value="UniProtKB-UniRule"/>
</dbReference>
<dbReference type="Gene3D" id="3.30.420.10">
    <property type="entry name" value="Ribonuclease H-like superfamily/Ribonuclease H"/>
    <property type="match status" value="1"/>
</dbReference>
<dbReference type="EMBL" id="RXYK01000003">
    <property type="protein sequence ID" value="RTY39160.1"/>
    <property type="molecule type" value="Genomic_DNA"/>
</dbReference>
<keyword evidence="9 13" id="KW-0238">DNA-binding</keyword>
<evidence type="ECO:0000256" key="12">
    <source>
        <dbReference type="ARBA" id="ARBA00029354"/>
    </source>
</evidence>
<feature type="binding site" evidence="13">
    <location>
        <position position="7"/>
    </location>
    <ligand>
        <name>Mg(2+)</name>
        <dbReference type="ChEBI" id="CHEBI:18420"/>
        <label>1</label>
    </ligand>
</feature>
<proteinExistence type="inferred from homology"/>